<dbReference type="EMBL" id="JANBUN010002844">
    <property type="protein sequence ID" value="KAJ2793538.1"/>
    <property type="molecule type" value="Genomic_DNA"/>
</dbReference>
<gene>
    <name evidence="1" type="ORF">H4R21_005856</name>
</gene>
<name>A0ACC1KQJ4_9FUNG</name>
<keyword evidence="2" id="KW-1185">Reference proteome</keyword>
<accession>A0ACC1KQJ4</accession>
<organism evidence="1 2">
    <name type="scientific">Coemansia helicoidea</name>
    <dbReference type="NCBI Taxonomy" id="1286919"/>
    <lineage>
        <taxon>Eukaryota</taxon>
        <taxon>Fungi</taxon>
        <taxon>Fungi incertae sedis</taxon>
        <taxon>Zoopagomycota</taxon>
        <taxon>Kickxellomycotina</taxon>
        <taxon>Kickxellomycetes</taxon>
        <taxon>Kickxellales</taxon>
        <taxon>Kickxellaceae</taxon>
        <taxon>Coemansia</taxon>
    </lineage>
</organism>
<feature type="non-terminal residue" evidence="1">
    <location>
        <position position="1"/>
    </location>
</feature>
<protein>
    <submittedName>
        <fullName evidence="1">Uncharacterized protein</fullName>
    </submittedName>
</protein>
<proteinExistence type="predicted"/>
<reference evidence="1" key="1">
    <citation type="submission" date="2022-07" db="EMBL/GenBank/DDBJ databases">
        <title>Phylogenomic reconstructions and comparative analyses of Kickxellomycotina fungi.</title>
        <authorList>
            <person name="Reynolds N.K."/>
            <person name="Stajich J.E."/>
            <person name="Barry K."/>
            <person name="Grigoriev I.V."/>
            <person name="Crous P."/>
            <person name="Smith M.E."/>
        </authorList>
    </citation>
    <scope>NUCLEOTIDE SEQUENCE</scope>
    <source>
        <strain evidence="1">BCRC 34780</strain>
    </source>
</reference>
<evidence type="ECO:0000313" key="2">
    <source>
        <dbReference type="Proteomes" id="UP001140087"/>
    </source>
</evidence>
<feature type="non-terminal residue" evidence="1">
    <location>
        <position position="167"/>
    </location>
</feature>
<comment type="caution">
    <text evidence="1">The sequence shown here is derived from an EMBL/GenBank/DDBJ whole genome shotgun (WGS) entry which is preliminary data.</text>
</comment>
<dbReference type="Proteomes" id="UP001140087">
    <property type="component" value="Unassembled WGS sequence"/>
</dbReference>
<sequence>DQSHIDRHWASGARCDERGRLRHYSCPGRRVHCGAGVHDRAAGNCRVGPCCGICPDTDVGRAVRRCAPQQGDGIHGQPHPVHARGPAGRAGREGFRLGRVGSGERTARTGQRARRDCSSEPRALLPRVALAACTSLCRGGHICDCRAGRRDAQERTSLCRHRHLQCN</sequence>
<evidence type="ECO:0000313" key="1">
    <source>
        <dbReference type="EMBL" id="KAJ2793538.1"/>
    </source>
</evidence>